<evidence type="ECO:0000256" key="7">
    <source>
        <dbReference type="PIRSR" id="PIRSR005536-2"/>
    </source>
</evidence>
<dbReference type="Gene3D" id="3.20.20.70">
    <property type="entry name" value="Aldolase class I"/>
    <property type="match status" value="1"/>
</dbReference>
<dbReference type="EC" id="3.2.1.22" evidence="2 5"/>
<evidence type="ECO:0000313" key="10">
    <source>
        <dbReference type="EMBL" id="BBG31251.1"/>
    </source>
</evidence>
<dbReference type="InterPro" id="IPR002252">
    <property type="entry name" value="Glyco_hydro_36"/>
</dbReference>
<feature type="active site" description="Nucleophile" evidence="6">
    <location>
        <position position="464"/>
    </location>
</feature>
<dbReference type="GO" id="GO:0016052">
    <property type="term" value="P:carbohydrate catabolic process"/>
    <property type="evidence" value="ECO:0007669"/>
    <property type="project" value="InterPro"/>
</dbReference>
<dbReference type="InterPro" id="IPR031704">
    <property type="entry name" value="Glyco_hydro_36_N"/>
</dbReference>
<dbReference type="STRING" id="1123510.GCA_000620025_02478"/>
<evidence type="ECO:0000256" key="6">
    <source>
        <dbReference type="PIRSR" id="PIRSR005536-1"/>
    </source>
</evidence>
<dbReference type="SUPFAM" id="SSF51445">
    <property type="entry name" value="(Trans)glycosidases"/>
    <property type="match status" value="1"/>
</dbReference>
<dbReference type="InterPro" id="IPR000111">
    <property type="entry name" value="Glyco_hydro_27/36_CS"/>
</dbReference>
<evidence type="ECO:0000256" key="2">
    <source>
        <dbReference type="ARBA" id="ARBA00012755"/>
    </source>
</evidence>
<dbReference type="Gene3D" id="2.70.98.60">
    <property type="entry name" value="alpha-galactosidase from lactobacil brevis"/>
    <property type="match status" value="1"/>
</dbReference>
<feature type="domain" description="Glycosyl hydrolase family 36 C-terminal" evidence="8">
    <location>
        <begin position="630"/>
        <end position="722"/>
    </location>
</feature>
<feature type="active site" description="Proton donor" evidence="6">
    <location>
        <position position="528"/>
    </location>
</feature>
<feature type="binding site" evidence="7">
    <location>
        <begin position="462"/>
        <end position="466"/>
    </location>
    <ligand>
        <name>substrate</name>
    </ligand>
</feature>
<name>A0A348HHZ9_9GAMM</name>
<feature type="domain" description="Glycosyl hydrolase family 36 N-terminal" evidence="9">
    <location>
        <begin position="45"/>
        <end position="267"/>
    </location>
</feature>
<feature type="binding site" evidence="7">
    <location>
        <position position="528"/>
    </location>
    <ligand>
        <name>substrate</name>
    </ligand>
</feature>
<gene>
    <name evidence="10" type="ORF">ZBT109_2521</name>
</gene>
<dbReference type="EMBL" id="AP018933">
    <property type="protein sequence ID" value="BBG31251.1"/>
    <property type="molecule type" value="Genomic_DNA"/>
</dbReference>
<dbReference type="InterPro" id="IPR013785">
    <property type="entry name" value="Aldolase_TIM"/>
</dbReference>
<dbReference type="AlphaFoldDB" id="A0A348HHZ9"/>
<dbReference type="Pfam" id="PF02065">
    <property type="entry name" value="Melibiase"/>
    <property type="match status" value="1"/>
</dbReference>
<dbReference type="InterPro" id="IPR050985">
    <property type="entry name" value="Alpha-glycosidase_related"/>
</dbReference>
<feature type="binding site" evidence="7">
    <location>
        <begin position="352"/>
        <end position="353"/>
    </location>
    <ligand>
        <name>substrate</name>
    </ligand>
</feature>
<evidence type="ECO:0000313" key="11">
    <source>
        <dbReference type="Proteomes" id="UP000267342"/>
    </source>
</evidence>
<dbReference type="Pfam" id="PF16874">
    <property type="entry name" value="Glyco_hydro_36C"/>
    <property type="match status" value="1"/>
</dbReference>
<dbReference type="PANTHER" id="PTHR43053">
    <property type="entry name" value="GLYCOSIDASE FAMILY 31"/>
    <property type="match status" value="1"/>
</dbReference>
<dbReference type="FunFam" id="3.20.20.70:FF:000118">
    <property type="entry name" value="Alpha-galactosidase"/>
    <property type="match status" value="1"/>
</dbReference>
<feature type="binding site" evidence="7">
    <location>
        <position position="506"/>
    </location>
    <ligand>
        <name>substrate</name>
    </ligand>
</feature>
<dbReference type="PANTHER" id="PTHR43053:SF3">
    <property type="entry name" value="ALPHA-GALACTOSIDASE C-RELATED"/>
    <property type="match status" value="1"/>
</dbReference>
<feature type="binding site" evidence="7">
    <location>
        <position position="429"/>
    </location>
    <ligand>
        <name>substrate</name>
    </ligand>
</feature>
<dbReference type="InterPro" id="IPR038417">
    <property type="entry name" value="Alpga-gal_N_sf"/>
</dbReference>
<dbReference type="KEGG" id="zpl:ZBT109_2521"/>
<dbReference type="PIRSF" id="PIRSF005536">
    <property type="entry name" value="Agal"/>
    <property type="match status" value="1"/>
</dbReference>
<dbReference type="Pfam" id="PF16875">
    <property type="entry name" value="Glyco_hydro_36N"/>
    <property type="match status" value="1"/>
</dbReference>
<sequence length="730" mass="83011">MHRYIRLLNNESSLQGKLRTIMDNTLVKLDGGNASVIVRVTPYSEIVYWGKRLETFDADFADSVAYPVPNGRLDVTAPITLSPEQGRGLFSSPGLEGHRSGQDWAPIFSTVDYDTDEDVGLLVINSQDDIAQLALTVTLQLDPETGVLRMRQQLTNLGDGAYSVQRLALTLPLPDHAQELMGFHGRWLQEFQTHRIAPTHGSYIQESRRGRQHEYFPGMVAGSTHFGECHGEVWGIHLGWTGDHRIRYDVKSDGRRFMQTEALYQAGEISLDTDETLETPWLYASYGDAGLNTMSHAFHQYVRQQLLKFPVDAERPVQLNIWEGVYFNHDPEYIMNMATASKALGIERFIIDDGWFRHRNDDYAGLGDWYIDEKKYPQGLGPVVDHIRSLGMQFGLWFEPEMVNPDSDLYRAHPDWVLGLPGYDQPTGRHQYVLDLCNNEVFDYLFERVDAILTEFPIDYVKWDMNRDLVQASHDGRASSQEQTARFYALMNKLREAHPTTEFESCASGGARIDYGVLRYVQRFWTSDCNDALERQRIQRGMSYFFPPEVMGAHIGAERCHSTLRRHYVGFRGLTALFGHMGVELDPLIASEEEREGFARYIELYKQLRGLLHTGRTARLETLDEDRVLAHAVVSEDGDSAVVLIAQLKMPAWAMSEALRIPYLAPDKRYRIDILDRPEAVQNDSHNTRVLPAWLNQEGFEATGEWLGNAGLRLPSMDAESALLIGLTAV</sequence>
<dbReference type="InterPro" id="IPR017853">
    <property type="entry name" value="GH"/>
</dbReference>
<accession>A0A348HHZ9</accession>
<comment type="similarity">
    <text evidence="5">Belongs to the glycosyl hydrolase.</text>
</comment>
<protein>
    <recommendedName>
        <fullName evidence="2 5">Alpha-galactosidase</fullName>
        <ecNumber evidence="2 5">3.2.1.22</ecNumber>
    </recommendedName>
</protein>
<proteinExistence type="inferred from homology"/>
<evidence type="ECO:0000256" key="1">
    <source>
        <dbReference type="ARBA" id="ARBA00001255"/>
    </source>
</evidence>
<keyword evidence="4 5" id="KW-0326">Glycosidase</keyword>
<feature type="binding site" evidence="7">
    <location>
        <position position="187"/>
    </location>
    <ligand>
        <name>substrate</name>
    </ligand>
</feature>
<evidence type="ECO:0000256" key="4">
    <source>
        <dbReference type="ARBA" id="ARBA00023295"/>
    </source>
</evidence>
<evidence type="ECO:0000259" key="8">
    <source>
        <dbReference type="Pfam" id="PF16874"/>
    </source>
</evidence>
<keyword evidence="3 5" id="KW-0378">Hydrolase</keyword>
<dbReference type="PROSITE" id="PS00512">
    <property type="entry name" value="ALPHA_GALACTOSIDASE"/>
    <property type="match status" value="1"/>
</dbReference>
<evidence type="ECO:0000256" key="3">
    <source>
        <dbReference type="ARBA" id="ARBA00022801"/>
    </source>
</evidence>
<dbReference type="CDD" id="cd14791">
    <property type="entry name" value="GH36"/>
    <property type="match status" value="1"/>
</dbReference>
<dbReference type="GO" id="GO:0004557">
    <property type="term" value="F:alpha-galactosidase activity"/>
    <property type="evidence" value="ECO:0007669"/>
    <property type="project" value="UniProtKB-UniRule"/>
</dbReference>
<dbReference type="Gene3D" id="2.60.40.1180">
    <property type="entry name" value="Golgi alpha-mannosidase II"/>
    <property type="match status" value="1"/>
</dbReference>
<reference evidence="10 11" key="1">
    <citation type="submission" date="2018-09" db="EMBL/GenBank/DDBJ databases">
        <title>Zymobacter palmae IAM14233 (=T109) whole genome analysis.</title>
        <authorList>
            <person name="Yanase H."/>
        </authorList>
    </citation>
    <scope>NUCLEOTIDE SEQUENCE [LARGE SCALE GENOMIC DNA]</scope>
    <source>
        <strain evidence="10 11">IAM14233</strain>
    </source>
</reference>
<dbReference type="InterPro" id="IPR031705">
    <property type="entry name" value="Glyco_hydro_36_C"/>
</dbReference>
<keyword evidence="11" id="KW-1185">Reference proteome</keyword>
<comment type="catalytic activity">
    <reaction evidence="1 5">
        <text>Hydrolysis of terminal, non-reducing alpha-D-galactose residues in alpha-D-galactosides, including galactose oligosaccharides, galactomannans and galactolipids.</text>
        <dbReference type="EC" id="3.2.1.22"/>
    </reaction>
</comment>
<evidence type="ECO:0000256" key="5">
    <source>
        <dbReference type="PIRNR" id="PIRNR005536"/>
    </source>
</evidence>
<dbReference type="Proteomes" id="UP000267342">
    <property type="component" value="Chromosome"/>
</dbReference>
<dbReference type="PRINTS" id="PR00743">
    <property type="entry name" value="GLHYDRLASE36"/>
</dbReference>
<evidence type="ECO:0000259" key="9">
    <source>
        <dbReference type="Pfam" id="PF16875"/>
    </source>
</evidence>
<organism evidence="10 11">
    <name type="scientific">Zymobacter palmae</name>
    <dbReference type="NCBI Taxonomy" id="33074"/>
    <lineage>
        <taxon>Bacteria</taxon>
        <taxon>Pseudomonadati</taxon>
        <taxon>Pseudomonadota</taxon>
        <taxon>Gammaproteobacteria</taxon>
        <taxon>Oceanospirillales</taxon>
        <taxon>Halomonadaceae</taxon>
        <taxon>Zymobacter group</taxon>
        <taxon>Zymobacter</taxon>
    </lineage>
</organism>
<dbReference type="InterPro" id="IPR013780">
    <property type="entry name" value="Glyco_hydro_b"/>
</dbReference>